<organism evidence="1 2">
    <name type="scientific">Cardiocondyla obscurior</name>
    <dbReference type="NCBI Taxonomy" id="286306"/>
    <lineage>
        <taxon>Eukaryota</taxon>
        <taxon>Metazoa</taxon>
        <taxon>Ecdysozoa</taxon>
        <taxon>Arthropoda</taxon>
        <taxon>Hexapoda</taxon>
        <taxon>Insecta</taxon>
        <taxon>Pterygota</taxon>
        <taxon>Neoptera</taxon>
        <taxon>Endopterygota</taxon>
        <taxon>Hymenoptera</taxon>
        <taxon>Apocrita</taxon>
        <taxon>Aculeata</taxon>
        <taxon>Formicoidea</taxon>
        <taxon>Formicidae</taxon>
        <taxon>Myrmicinae</taxon>
        <taxon>Cardiocondyla</taxon>
    </lineage>
</organism>
<gene>
    <name evidence="1" type="ORF">PUN28_000188</name>
</gene>
<sequence>MLLAVFLLRRRDGSLESAVENIVTRSIWINSDTRVCVSNFFSSGKRLGRPSVLIRSRHGVPSRGYQFAARFPRRVRPGH</sequence>
<protein>
    <recommendedName>
        <fullName evidence="3">Secreted protein</fullName>
    </recommendedName>
</protein>
<proteinExistence type="predicted"/>
<evidence type="ECO:0000313" key="1">
    <source>
        <dbReference type="EMBL" id="KAL0132226.1"/>
    </source>
</evidence>
<dbReference type="Proteomes" id="UP001430953">
    <property type="component" value="Unassembled WGS sequence"/>
</dbReference>
<name>A0AAW2GYL5_9HYME</name>
<evidence type="ECO:0000313" key="2">
    <source>
        <dbReference type="Proteomes" id="UP001430953"/>
    </source>
</evidence>
<comment type="caution">
    <text evidence="1">The sequence shown here is derived from an EMBL/GenBank/DDBJ whole genome shotgun (WGS) entry which is preliminary data.</text>
</comment>
<keyword evidence="2" id="KW-1185">Reference proteome</keyword>
<dbReference type="EMBL" id="JADYXP020000001">
    <property type="protein sequence ID" value="KAL0132226.1"/>
    <property type="molecule type" value="Genomic_DNA"/>
</dbReference>
<accession>A0AAW2GYL5</accession>
<reference evidence="1 2" key="1">
    <citation type="submission" date="2023-03" db="EMBL/GenBank/DDBJ databases">
        <title>High recombination rates correlate with genetic variation in Cardiocondyla obscurior ants.</title>
        <authorList>
            <person name="Errbii M."/>
        </authorList>
    </citation>
    <scope>NUCLEOTIDE SEQUENCE [LARGE SCALE GENOMIC DNA]</scope>
    <source>
        <strain evidence="1">Alpha-2009</strain>
        <tissue evidence="1">Whole body</tissue>
    </source>
</reference>
<dbReference type="AlphaFoldDB" id="A0AAW2GYL5"/>
<evidence type="ECO:0008006" key="3">
    <source>
        <dbReference type="Google" id="ProtNLM"/>
    </source>
</evidence>